<evidence type="ECO:0000256" key="14">
    <source>
        <dbReference type="SAM" id="SignalP"/>
    </source>
</evidence>
<dbReference type="PROSITE" id="PS00086">
    <property type="entry name" value="CYTOCHROME_P450"/>
    <property type="match status" value="1"/>
</dbReference>
<evidence type="ECO:0000313" key="16">
    <source>
        <dbReference type="Proteomes" id="UP001454036"/>
    </source>
</evidence>
<keyword evidence="5" id="KW-0812">Transmembrane</keyword>
<keyword evidence="6 12" id="KW-0479">Metal-binding</keyword>
<evidence type="ECO:0000256" key="13">
    <source>
        <dbReference type="RuleBase" id="RU000461"/>
    </source>
</evidence>
<dbReference type="PRINTS" id="PR00385">
    <property type="entry name" value="P450"/>
</dbReference>
<evidence type="ECO:0000256" key="10">
    <source>
        <dbReference type="ARBA" id="ARBA00023033"/>
    </source>
</evidence>
<keyword evidence="7" id="KW-1133">Transmembrane helix</keyword>
<reference evidence="15 16" key="1">
    <citation type="submission" date="2024-01" db="EMBL/GenBank/DDBJ databases">
        <title>The complete chloroplast genome sequence of Lithospermum erythrorhizon: insights into the phylogenetic relationship among Boraginaceae species and the maternal lineages of purple gromwells.</title>
        <authorList>
            <person name="Okada T."/>
            <person name="Watanabe K."/>
        </authorList>
    </citation>
    <scope>NUCLEOTIDE SEQUENCE [LARGE SCALE GENOMIC DNA]</scope>
</reference>
<dbReference type="GO" id="GO:0005506">
    <property type="term" value="F:iron ion binding"/>
    <property type="evidence" value="ECO:0007669"/>
    <property type="project" value="InterPro"/>
</dbReference>
<keyword evidence="16" id="KW-1185">Reference proteome</keyword>
<keyword evidence="10 13" id="KW-0503">Monooxygenase</keyword>
<dbReference type="Gene3D" id="1.10.630.10">
    <property type="entry name" value="Cytochrome P450"/>
    <property type="match status" value="1"/>
</dbReference>
<evidence type="ECO:0000256" key="2">
    <source>
        <dbReference type="ARBA" id="ARBA00004167"/>
    </source>
</evidence>
<comment type="similarity">
    <text evidence="3 13">Belongs to the cytochrome P450 family.</text>
</comment>
<keyword evidence="14" id="KW-0732">Signal</keyword>
<dbReference type="SUPFAM" id="SSF48264">
    <property type="entry name" value="Cytochrome P450"/>
    <property type="match status" value="1"/>
</dbReference>
<name>A0AAV3PXF1_LITER</name>
<dbReference type="GO" id="GO:0016705">
    <property type="term" value="F:oxidoreductase activity, acting on paired donors, with incorporation or reduction of molecular oxygen"/>
    <property type="evidence" value="ECO:0007669"/>
    <property type="project" value="InterPro"/>
</dbReference>
<protein>
    <submittedName>
        <fullName evidence="15">Oxygenase</fullName>
    </submittedName>
</protein>
<feature type="binding site" description="axial binding residue" evidence="12">
    <location>
        <position position="440"/>
    </location>
    <ligand>
        <name>heme</name>
        <dbReference type="ChEBI" id="CHEBI:30413"/>
    </ligand>
    <ligandPart>
        <name>Fe</name>
        <dbReference type="ChEBI" id="CHEBI:18248"/>
    </ligandPart>
</feature>
<dbReference type="InterPro" id="IPR017972">
    <property type="entry name" value="Cyt_P450_CS"/>
</dbReference>
<dbReference type="GO" id="GO:0004497">
    <property type="term" value="F:monooxygenase activity"/>
    <property type="evidence" value="ECO:0007669"/>
    <property type="project" value="UniProtKB-KW"/>
</dbReference>
<dbReference type="CDD" id="cd11072">
    <property type="entry name" value="CYP71-like"/>
    <property type="match status" value="1"/>
</dbReference>
<dbReference type="Proteomes" id="UP001454036">
    <property type="component" value="Unassembled WGS sequence"/>
</dbReference>
<comment type="caution">
    <text evidence="15">The sequence shown here is derived from an EMBL/GenBank/DDBJ whole genome shotgun (WGS) entry which is preliminary data.</text>
</comment>
<evidence type="ECO:0000313" key="15">
    <source>
        <dbReference type="EMBL" id="GAA0156514.1"/>
    </source>
</evidence>
<organism evidence="15 16">
    <name type="scientific">Lithospermum erythrorhizon</name>
    <name type="common">Purple gromwell</name>
    <name type="synonym">Lithospermum officinale var. erythrorhizon</name>
    <dbReference type="NCBI Taxonomy" id="34254"/>
    <lineage>
        <taxon>Eukaryota</taxon>
        <taxon>Viridiplantae</taxon>
        <taxon>Streptophyta</taxon>
        <taxon>Embryophyta</taxon>
        <taxon>Tracheophyta</taxon>
        <taxon>Spermatophyta</taxon>
        <taxon>Magnoliopsida</taxon>
        <taxon>eudicotyledons</taxon>
        <taxon>Gunneridae</taxon>
        <taxon>Pentapetalae</taxon>
        <taxon>asterids</taxon>
        <taxon>lamiids</taxon>
        <taxon>Boraginales</taxon>
        <taxon>Boraginaceae</taxon>
        <taxon>Boraginoideae</taxon>
        <taxon>Lithospermeae</taxon>
        <taxon>Lithospermum</taxon>
    </lineage>
</organism>
<gene>
    <name evidence="15" type="ORF">LIER_13998</name>
</gene>
<dbReference type="PRINTS" id="PR00463">
    <property type="entry name" value="EP450I"/>
</dbReference>
<evidence type="ECO:0000256" key="8">
    <source>
        <dbReference type="ARBA" id="ARBA00023002"/>
    </source>
</evidence>
<evidence type="ECO:0000256" key="3">
    <source>
        <dbReference type="ARBA" id="ARBA00010617"/>
    </source>
</evidence>
<dbReference type="FunFam" id="1.10.630.10:FF:000011">
    <property type="entry name" value="Cytochrome P450 83B1"/>
    <property type="match status" value="1"/>
</dbReference>
<proteinExistence type="inferred from homology"/>
<dbReference type="InterPro" id="IPR002401">
    <property type="entry name" value="Cyt_P450_E_grp-I"/>
</dbReference>
<keyword evidence="9 12" id="KW-0408">Iron</keyword>
<accession>A0AAV3PXF1</accession>
<keyword evidence="4 12" id="KW-0349">Heme</keyword>
<dbReference type="GO" id="GO:0020037">
    <property type="term" value="F:heme binding"/>
    <property type="evidence" value="ECO:0007669"/>
    <property type="project" value="InterPro"/>
</dbReference>
<evidence type="ECO:0000256" key="6">
    <source>
        <dbReference type="ARBA" id="ARBA00022723"/>
    </source>
</evidence>
<comment type="cofactor">
    <cofactor evidence="1 12">
        <name>heme</name>
        <dbReference type="ChEBI" id="CHEBI:30413"/>
    </cofactor>
</comment>
<evidence type="ECO:0000256" key="9">
    <source>
        <dbReference type="ARBA" id="ARBA00023004"/>
    </source>
</evidence>
<evidence type="ECO:0000256" key="11">
    <source>
        <dbReference type="ARBA" id="ARBA00023136"/>
    </source>
</evidence>
<dbReference type="AlphaFoldDB" id="A0AAV3PXF1"/>
<evidence type="ECO:0000256" key="7">
    <source>
        <dbReference type="ARBA" id="ARBA00022989"/>
    </source>
</evidence>
<feature type="signal peptide" evidence="14">
    <location>
        <begin position="1"/>
        <end position="21"/>
    </location>
</feature>
<dbReference type="PANTHER" id="PTHR47955:SF22">
    <property type="entry name" value="CYTOCHROME P450 83B1-LIKE"/>
    <property type="match status" value="1"/>
</dbReference>
<sequence length="499" mass="56727">MIVHLILFSFTTLLIVIFVKNSKRKNPHPPGPPGLPILGNLHQFEANNTHVYLWRLSQKYGPIMSLKLGSVPTLVISSAKMAKEVLKTYDSIFASRPKLLGQQRLSYNGLDIAFCPLNEYLREMRRLSILHLFGTKQVQSFRPIREDEVSRLVKKISNYASSGEVIDLSKIMMFVASSFICRVAFGKRYEEGGLESRRFDQILHEAQAMMNGFYLSDYIPSLGWLFDKVSGMISRLEKNFKELDSFYEELIQEHLNKNRNKSTKVTQDIIDILLQVKNEQSSSVELTLDHIKAMLMIIFIAGTDTSAALVTWTMTVLMKTPLAMKRVQAEIRESVGNKGFVEEQDLQKLLYFKAIIKETLRLYTPVPLLVARETIGSCIIDGYEIQPKTLVFVNVWAIGRDPEYWDNPCEFLPERFLTCSIDYKGQDFGLIPFGSGRRICPGLSLGMATVESALANLLYSFDWELPPGMKKEDIDMDAFPGITMHKKTPLTLIANAIHC</sequence>
<dbReference type="GO" id="GO:0016020">
    <property type="term" value="C:membrane"/>
    <property type="evidence" value="ECO:0007669"/>
    <property type="project" value="UniProtKB-SubCell"/>
</dbReference>
<keyword evidence="8 13" id="KW-0560">Oxidoreductase</keyword>
<evidence type="ECO:0000256" key="12">
    <source>
        <dbReference type="PIRSR" id="PIRSR602401-1"/>
    </source>
</evidence>
<dbReference type="InterPro" id="IPR001128">
    <property type="entry name" value="Cyt_P450"/>
</dbReference>
<keyword evidence="11" id="KW-0472">Membrane</keyword>
<evidence type="ECO:0000256" key="1">
    <source>
        <dbReference type="ARBA" id="ARBA00001971"/>
    </source>
</evidence>
<feature type="chain" id="PRO_5043887158" evidence="14">
    <location>
        <begin position="22"/>
        <end position="499"/>
    </location>
</feature>
<dbReference type="InterPro" id="IPR036396">
    <property type="entry name" value="Cyt_P450_sf"/>
</dbReference>
<evidence type="ECO:0000256" key="4">
    <source>
        <dbReference type="ARBA" id="ARBA00022617"/>
    </source>
</evidence>
<dbReference type="Pfam" id="PF00067">
    <property type="entry name" value="p450"/>
    <property type="match status" value="1"/>
</dbReference>
<dbReference type="PANTHER" id="PTHR47955">
    <property type="entry name" value="CYTOCHROME P450 FAMILY 71 PROTEIN"/>
    <property type="match status" value="1"/>
</dbReference>
<comment type="subcellular location">
    <subcellularLocation>
        <location evidence="2">Membrane</location>
        <topology evidence="2">Single-pass membrane protein</topology>
    </subcellularLocation>
</comment>
<evidence type="ECO:0000256" key="5">
    <source>
        <dbReference type="ARBA" id="ARBA00022692"/>
    </source>
</evidence>
<dbReference type="EMBL" id="BAABME010002881">
    <property type="protein sequence ID" value="GAA0156514.1"/>
    <property type="molecule type" value="Genomic_DNA"/>
</dbReference>